<evidence type="ECO:0000313" key="3">
    <source>
        <dbReference type="EMBL" id="KAJ7616046.1"/>
    </source>
</evidence>
<evidence type="ECO:0000313" key="5">
    <source>
        <dbReference type="EMBL" id="KAJ7619310.1"/>
    </source>
</evidence>
<reference evidence="4" key="1">
    <citation type="submission" date="2023-03" db="EMBL/GenBank/DDBJ databases">
        <title>Massive genome expansion in bonnet fungi (Mycena s.s.) driven by repeated elements and novel gene families across ecological guilds.</title>
        <authorList>
            <consortium name="Lawrence Berkeley National Laboratory"/>
            <person name="Harder C.B."/>
            <person name="Miyauchi S."/>
            <person name="Viragh M."/>
            <person name="Kuo A."/>
            <person name="Thoen E."/>
            <person name="Andreopoulos B."/>
            <person name="Lu D."/>
            <person name="Skrede I."/>
            <person name="Drula E."/>
            <person name="Henrissat B."/>
            <person name="Morin E."/>
            <person name="Kohler A."/>
            <person name="Barry K."/>
            <person name="LaButti K."/>
            <person name="Morin E."/>
            <person name="Salamov A."/>
            <person name="Lipzen A."/>
            <person name="Mereny Z."/>
            <person name="Hegedus B."/>
            <person name="Baldrian P."/>
            <person name="Stursova M."/>
            <person name="Weitz H."/>
            <person name="Taylor A."/>
            <person name="Grigoriev I.V."/>
            <person name="Nagy L.G."/>
            <person name="Martin F."/>
            <person name="Kauserud H."/>
        </authorList>
    </citation>
    <scope>NUCLEOTIDE SEQUENCE</scope>
    <source>
        <strain evidence="4">9284</strain>
    </source>
</reference>
<dbReference type="EMBL" id="JARKIF010000023">
    <property type="protein sequence ID" value="KAJ7616124.1"/>
    <property type="molecule type" value="Genomic_DNA"/>
</dbReference>
<keyword evidence="1" id="KW-0472">Membrane</keyword>
<evidence type="ECO:0000313" key="7">
    <source>
        <dbReference type="Proteomes" id="UP001221142"/>
    </source>
</evidence>
<keyword evidence="1" id="KW-0812">Transmembrane</keyword>
<dbReference type="Proteomes" id="UP001221142">
    <property type="component" value="Unassembled WGS sequence"/>
</dbReference>
<comment type="caution">
    <text evidence="4">The sequence shown here is derived from an EMBL/GenBank/DDBJ whole genome shotgun (WGS) entry which is preliminary data.</text>
</comment>
<accession>A0AAD7FEU8</accession>
<feature type="transmembrane region" description="Helical" evidence="1">
    <location>
        <begin position="73"/>
        <end position="95"/>
    </location>
</feature>
<gene>
    <name evidence="6" type="ORF">FB45DRAFT_929765</name>
    <name evidence="5" type="ORF">FB45DRAFT_930416</name>
    <name evidence="3" type="ORF">FB45DRAFT_935167</name>
    <name evidence="4" type="ORF">FB45DRAFT_935315</name>
    <name evidence="2" type="ORF">FB45DRAFT_945837</name>
</gene>
<dbReference type="EMBL" id="JARKIF010000043">
    <property type="protein sequence ID" value="KAJ7608750.1"/>
    <property type="molecule type" value="Genomic_DNA"/>
</dbReference>
<evidence type="ECO:0000313" key="4">
    <source>
        <dbReference type="EMBL" id="KAJ7616124.1"/>
    </source>
</evidence>
<sequence length="97" mass="10507">MPLSTGALIRLSPPSLKLPVSRINAYQCLSTLAFCVPFWSSILLSTPLSSSPPSFLVLTTVFNAFFSLHPCPVMYLCAINSLSILCFFLSAMNMLSG</sequence>
<dbReference type="AlphaFoldDB" id="A0AAD7FEU8"/>
<protein>
    <submittedName>
        <fullName evidence="4">Uncharacterized protein</fullName>
    </submittedName>
</protein>
<organism evidence="4 7">
    <name type="scientific">Roridomyces roridus</name>
    <dbReference type="NCBI Taxonomy" id="1738132"/>
    <lineage>
        <taxon>Eukaryota</taxon>
        <taxon>Fungi</taxon>
        <taxon>Dikarya</taxon>
        <taxon>Basidiomycota</taxon>
        <taxon>Agaricomycotina</taxon>
        <taxon>Agaricomycetes</taxon>
        <taxon>Agaricomycetidae</taxon>
        <taxon>Agaricales</taxon>
        <taxon>Marasmiineae</taxon>
        <taxon>Mycenaceae</taxon>
        <taxon>Roridomyces</taxon>
    </lineage>
</organism>
<keyword evidence="7" id="KW-1185">Reference proteome</keyword>
<dbReference type="EMBL" id="JARKIF010000017">
    <property type="protein sequence ID" value="KAJ7620233.1"/>
    <property type="molecule type" value="Genomic_DNA"/>
</dbReference>
<proteinExistence type="predicted"/>
<evidence type="ECO:0000313" key="2">
    <source>
        <dbReference type="EMBL" id="KAJ7608750.1"/>
    </source>
</evidence>
<evidence type="ECO:0000256" key="1">
    <source>
        <dbReference type="SAM" id="Phobius"/>
    </source>
</evidence>
<keyword evidence="1" id="KW-1133">Transmembrane helix</keyword>
<dbReference type="EMBL" id="JARKIF010000018">
    <property type="protein sequence ID" value="KAJ7619310.1"/>
    <property type="molecule type" value="Genomic_DNA"/>
</dbReference>
<dbReference type="EMBL" id="JARKIF010000023">
    <property type="protein sequence ID" value="KAJ7616046.1"/>
    <property type="molecule type" value="Genomic_DNA"/>
</dbReference>
<evidence type="ECO:0000313" key="6">
    <source>
        <dbReference type="EMBL" id="KAJ7620233.1"/>
    </source>
</evidence>
<name>A0AAD7FEU8_9AGAR</name>
<feature type="transmembrane region" description="Helical" evidence="1">
    <location>
        <begin position="25"/>
        <end position="44"/>
    </location>
</feature>